<gene>
    <name evidence="1" type="ORF">D623_10022832</name>
</gene>
<protein>
    <submittedName>
        <fullName evidence="1">Uncharacterized protein</fullName>
    </submittedName>
</protein>
<reference evidence="1 2" key="1">
    <citation type="journal article" date="2013" name="Nat. Commun.">
        <title>Genome analysis reveals insights into physiology and longevity of the Brandt's bat Myotis brandtii.</title>
        <authorList>
            <person name="Seim I."/>
            <person name="Fang X."/>
            <person name="Xiong Z."/>
            <person name="Lobanov A.V."/>
            <person name="Huang Z."/>
            <person name="Ma S."/>
            <person name="Feng Y."/>
            <person name="Turanov A.A."/>
            <person name="Zhu Y."/>
            <person name="Lenz T.L."/>
            <person name="Gerashchenko M.V."/>
            <person name="Fan D."/>
            <person name="Hee Yim S."/>
            <person name="Yao X."/>
            <person name="Jordan D."/>
            <person name="Xiong Y."/>
            <person name="Ma Y."/>
            <person name="Lyapunov A.N."/>
            <person name="Chen G."/>
            <person name="Kulakova O.I."/>
            <person name="Sun Y."/>
            <person name="Lee S.G."/>
            <person name="Bronson R.T."/>
            <person name="Moskalev A.A."/>
            <person name="Sunyaev S.R."/>
            <person name="Zhang G."/>
            <person name="Krogh A."/>
            <person name="Wang J."/>
            <person name="Gladyshev V.N."/>
        </authorList>
    </citation>
    <scope>NUCLEOTIDE SEQUENCE [LARGE SCALE GENOMIC DNA]</scope>
</reference>
<proteinExistence type="predicted"/>
<name>S7PZP8_MYOBR</name>
<dbReference type="AlphaFoldDB" id="S7PZP8"/>
<evidence type="ECO:0000313" key="1">
    <source>
        <dbReference type="EMBL" id="EPQ16438.1"/>
    </source>
</evidence>
<evidence type="ECO:0000313" key="2">
    <source>
        <dbReference type="Proteomes" id="UP000052978"/>
    </source>
</evidence>
<accession>S7PZP8</accession>
<keyword evidence="2" id="KW-1185">Reference proteome</keyword>
<organism evidence="1 2">
    <name type="scientific">Myotis brandtii</name>
    <name type="common">Brandt's bat</name>
    <dbReference type="NCBI Taxonomy" id="109478"/>
    <lineage>
        <taxon>Eukaryota</taxon>
        <taxon>Metazoa</taxon>
        <taxon>Chordata</taxon>
        <taxon>Craniata</taxon>
        <taxon>Vertebrata</taxon>
        <taxon>Euteleostomi</taxon>
        <taxon>Mammalia</taxon>
        <taxon>Eutheria</taxon>
        <taxon>Laurasiatheria</taxon>
        <taxon>Chiroptera</taxon>
        <taxon>Yangochiroptera</taxon>
        <taxon>Vespertilionidae</taxon>
        <taxon>Myotis</taxon>
    </lineage>
</organism>
<sequence>MSPLLVETAKVQVPHLPRLTWPSNLQPVGYLCNCRASMELIHWGKVQPSHRMWDRPDLAYLLRALSEAGASVCLGVG</sequence>
<dbReference type="Proteomes" id="UP000052978">
    <property type="component" value="Unassembled WGS sequence"/>
</dbReference>
<dbReference type="EMBL" id="KE164257">
    <property type="protein sequence ID" value="EPQ16438.1"/>
    <property type="molecule type" value="Genomic_DNA"/>
</dbReference>